<evidence type="ECO:0000313" key="1">
    <source>
        <dbReference type="EMBL" id="OCT56106.1"/>
    </source>
</evidence>
<protein>
    <submittedName>
        <fullName evidence="1">Uncharacterized protein</fullName>
    </submittedName>
</protein>
<gene>
    <name evidence="1" type="ORF">XELAEV_18002156mg</name>
</gene>
<dbReference type="Proteomes" id="UP000694892">
    <property type="component" value="Unassembled WGS sequence"/>
</dbReference>
<name>A0A974GZ85_XENLA</name>
<dbReference type="EMBL" id="KV467449">
    <property type="protein sequence ID" value="OCT56106.1"/>
    <property type="molecule type" value="Genomic_DNA"/>
</dbReference>
<organism evidence="1">
    <name type="scientific">Xenopus laevis</name>
    <name type="common">African clawed frog</name>
    <dbReference type="NCBI Taxonomy" id="8355"/>
    <lineage>
        <taxon>Eukaryota</taxon>
        <taxon>Metazoa</taxon>
        <taxon>Chordata</taxon>
        <taxon>Craniata</taxon>
        <taxon>Vertebrata</taxon>
        <taxon>Euteleostomi</taxon>
        <taxon>Amphibia</taxon>
        <taxon>Batrachia</taxon>
        <taxon>Anura</taxon>
        <taxon>Pipoidea</taxon>
        <taxon>Pipidae</taxon>
        <taxon>Xenopodinae</taxon>
        <taxon>Xenopus</taxon>
        <taxon>Xenopus</taxon>
    </lineage>
</organism>
<dbReference type="AlphaFoldDB" id="A0A974GZ85"/>
<sequence length="139" mass="14682">MLAPIKINRRPLIVAGVKIVDGIGNVGGDKKNFDTGIRTATNFSDTGKFSPANLFACGKTHRFKCASIPSASSKPLAPAPVPGLLHPAPSASRLMALPSPLLPHLLLFTPLCPFPPGPAMQRICDLTRETPYLPQCTTG</sequence>
<proteinExistence type="predicted"/>
<accession>A0A974GZ85</accession>
<reference evidence="1" key="1">
    <citation type="submission" date="2016-05" db="EMBL/GenBank/DDBJ databases">
        <title>WGS assembly of Xenopus laevis.</title>
        <authorList>
            <person name="Session A."/>
            <person name="Uno Y."/>
            <person name="Kwon T."/>
            <person name="Chapman J."/>
            <person name="Toyoda A."/>
            <person name="Takahashi S."/>
            <person name="Fukui A."/>
            <person name="Hikosaka A."/>
            <person name="Putnam N."/>
            <person name="Stites J."/>
            <person name="Van Heeringen S."/>
            <person name="Quigley I."/>
            <person name="Heinz S."/>
            <person name="Hellsten U."/>
            <person name="Lyons J."/>
            <person name="Suzuki A."/>
            <person name="Kondo M."/>
            <person name="Ogino H."/>
            <person name="Ochi H."/>
            <person name="Bogdanovic O."/>
            <person name="Lister R."/>
            <person name="Georgiou G."/>
            <person name="Paranjpe S."/>
            <person name="Van Kruijsbergen I."/>
            <person name="Mozaffari S."/>
            <person name="Shu S."/>
            <person name="Schmutz J."/>
            <person name="Jenkins J."/>
            <person name="Grimwood J."/>
            <person name="Carlson J."/>
            <person name="Mitros T."/>
            <person name="Simakov O."/>
            <person name="Heald R."/>
            <person name="Miller K."/>
            <person name="Haudenschild C."/>
            <person name="Kuroki Y."/>
            <person name="Tanaka T."/>
            <person name="Michiue T."/>
            <person name="Watanabe M."/>
            <person name="Kinoshita T."/>
            <person name="Ohta Y."/>
            <person name="Mawaribuchi S."/>
            <person name="Suzuki Y."/>
            <person name="Haramoto Y."/>
            <person name="Yamamoto T."/>
            <person name="Takagi C."/>
            <person name="Kitzman J."/>
            <person name="Shendure J."/>
            <person name="Nakayama T."/>
            <person name="Izutsu Y."/>
            <person name="Robert J."/>
            <person name="Dichmann D."/>
            <person name="Flajnik M."/>
            <person name="Houston D."/>
            <person name="Marcotte E."/>
            <person name="Wallingford J."/>
            <person name="Ito Y."/>
            <person name="Asashima M."/>
            <person name="Ueno N."/>
            <person name="Matsuda Y."/>
            <person name="Jan Veenstra G."/>
            <person name="Fujiyama A."/>
            <person name="Harland R."/>
            <person name="Taira M."/>
            <person name="Rokhsar D.S."/>
        </authorList>
    </citation>
    <scope>NUCLEOTIDE SEQUENCE</scope>
    <source>
        <strain evidence="1">J</strain>
        <tissue evidence="1">Blood</tissue>
    </source>
</reference>